<dbReference type="STRING" id="1075417.SAMN05421823_109231"/>
<evidence type="ECO:0000256" key="4">
    <source>
        <dbReference type="ARBA" id="ARBA00023002"/>
    </source>
</evidence>
<evidence type="ECO:0000313" key="7">
    <source>
        <dbReference type="EMBL" id="SDL99527.1"/>
    </source>
</evidence>
<sequence>MASDLHHLEQDIWHDLQTALQEAEHPFRTGTLGTRGLDDFVALRTVVLRKVDADVRALWCHSDGRAAKVQELKHNPVVSWLFWDAERKIQLRLGGNATLHRQGEEVDRLWTETSRASRKDYLLPHAPATPLERPEAGTPAHLRGTLPSEEESEKGREHFVGIETRIQFIDWLQLSREGHRRAQFRYQNGEPHRQWVSP</sequence>
<dbReference type="RefSeq" id="WP_089685829.1">
    <property type="nucleotide sequence ID" value="NZ_FNFO01000009.1"/>
</dbReference>
<dbReference type="GO" id="GO:0008615">
    <property type="term" value="P:pyridoxine biosynthetic process"/>
    <property type="evidence" value="ECO:0007669"/>
    <property type="project" value="InterPro"/>
</dbReference>
<dbReference type="GO" id="GO:0010181">
    <property type="term" value="F:FMN binding"/>
    <property type="evidence" value="ECO:0007669"/>
    <property type="project" value="InterPro"/>
</dbReference>
<comment type="cofactor">
    <cofactor evidence="1">
        <name>FMN</name>
        <dbReference type="ChEBI" id="CHEBI:58210"/>
    </cofactor>
</comment>
<evidence type="ECO:0000256" key="2">
    <source>
        <dbReference type="ARBA" id="ARBA00022630"/>
    </source>
</evidence>
<dbReference type="PANTHER" id="PTHR10851:SF3">
    <property type="entry name" value="PYRIDOXINE_PYRIDOXAMINE 5'-PHOSPHATE OXIDASE 2"/>
    <property type="match status" value="1"/>
</dbReference>
<keyword evidence="3" id="KW-0288">FMN</keyword>
<evidence type="ECO:0000256" key="3">
    <source>
        <dbReference type="ARBA" id="ARBA00022643"/>
    </source>
</evidence>
<accession>A0A1G9PMT1</accession>
<dbReference type="GO" id="GO:0004733">
    <property type="term" value="F:pyridoxamine phosphate oxidase activity"/>
    <property type="evidence" value="ECO:0007669"/>
    <property type="project" value="InterPro"/>
</dbReference>
<keyword evidence="2" id="KW-0285">Flavoprotein</keyword>
<gene>
    <name evidence="7" type="ORF">SAMN05421823_109231</name>
</gene>
<feature type="domain" description="Pyridoxamine 5'-phosphate oxidase Alr4036 family FMN-binding" evidence="6">
    <location>
        <begin position="13"/>
        <end position="100"/>
    </location>
</feature>
<dbReference type="PANTHER" id="PTHR10851">
    <property type="entry name" value="PYRIDOXINE-5-PHOSPHATE OXIDASE"/>
    <property type="match status" value="1"/>
</dbReference>
<keyword evidence="4" id="KW-0560">Oxidoreductase</keyword>
<dbReference type="InterPro" id="IPR000659">
    <property type="entry name" value="Pyridox_Oxase"/>
</dbReference>
<dbReference type="Pfam" id="PF12766">
    <property type="entry name" value="Pyridox_oxase_2"/>
    <property type="match status" value="1"/>
</dbReference>
<name>A0A1G9PMT1_9BACT</name>
<dbReference type="SUPFAM" id="SSF50475">
    <property type="entry name" value="FMN-binding split barrel"/>
    <property type="match status" value="1"/>
</dbReference>
<dbReference type="Gene3D" id="2.30.110.10">
    <property type="entry name" value="Electron Transport, Fmn-binding Protein, Chain A"/>
    <property type="match status" value="1"/>
</dbReference>
<protein>
    <submittedName>
        <fullName evidence="7">3-hydroxyisobutyrate dehydrogenase</fullName>
    </submittedName>
</protein>
<proteinExistence type="predicted"/>
<dbReference type="InterPro" id="IPR012349">
    <property type="entry name" value="Split_barrel_FMN-bd"/>
</dbReference>
<dbReference type="AlphaFoldDB" id="A0A1G9PMT1"/>
<dbReference type="OrthoDB" id="1493996at2"/>
<dbReference type="InterPro" id="IPR024624">
    <property type="entry name" value="Pyridox_Oxase_Alr4036_FMN-bd"/>
</dbReference>
<keyword evidence="8" id="KW-1185">Reference proteome</keyword>
<evidence type="ECO:0000256" key="5">
    <source>
        <dbReference type="SAM" id="MobiDB-lite"/>
    </source>
</evidence>
<organism evidence="7 8">
    <name type="scientific">Catalinimonas alkaloidigena</name>
    <dbReference type="NCBI Taxonomy" id="1075417"/>
    <lineage>
        <taxon>Bacteria</taxon>
        <taxon>Pseudomonadati</taxon>
        <taxon>Bacteroidota</taxon>
        <taxon>Cytophagia</taxon>
        <taxon>Cytophagales</taxon>
        <taxon>Catalimonadaceae</taxon>
        <taxon>Catalinimonas</taxon>
    </lineage>
</organism>
<dbReference type="EMBL" id="FNFO01000009">
    <property type="protein sequence ID" value="SDL99527.1"/>
    <property type="molecule type" value="Genomic_DNA"/>
</dbReference>
<feature type="region of interest" description="Disordered" evidence="5">
    <location>
        <begin position="126"/>
        <end position="156"/>
    </location>
</feature>
<reference evidence="7 8" key="1">
    <citation type="submission" date="2016-10" db="EMBL/GenBank/DDBJ databases">
        <authorList>
            <person name="de Groot N.N."/>
        </authorList>
    </citation>
    <scope>NUCLEOTIDE SEQUENCE [LARGE SCALE GENOMIC DNA]</scope>
    <source>
        <strain evidence="7 8">DSM 25186</strain>
    </source>
</reference>
<evidence type="ECO:0000313" key="8">
    <source>
        <dbReference type="Proteomes" id="UP000198510"/>
    </source>
</evidence>
<dbReference type="Proteomes" id="UP000198510">
    <property type="component" value="Unassembled WGS sequence"/>
</dbReference>
<evidence type="ECO:0000256" key="1">
    <source>
        <dbReference type="ARBA" id="ARBA00001917"/>
    </source>
</evidence>
<evidence type="ECO:0000259" key="6">
    <source>
        <dbReference type="Pfam" id="PF12766"/>
    </source>
</evidence>